<keyword evidence="3" id="KW-0325">Glycoprotein</keyword>
<feature type="region of interest" description="Disordered" evidence="4">
    <location>
        <begin position="1"/>
        <end position="47"/>
    </location>
</feature>
<dbReference type="EMBL" id="BAAABX010000056">
    <property type="protein sequence ID" value="GAA0424459.1"/>
    <property type="molecule type" value="Genomic_DNA"/>
</dbReference>
<keyword evidence="2" id="KW-0597">Phosphoprotein</keyword>
<dbReference type="Gene3D" id="2.120.10.30">
    <property type="entry name" value="TolB, C-terminal domain"/>
    <property type="match status" value="1"/>
</dbReference>
<organism evidence="6 7">
    <name type="scientific">Streptomyces luteireticuli</name>
    <dbReference type="NCBI Taxonomy" id="173858"/>
    <lineage>
        <taxon>Bacteria</taxon>
        <taxon>Bacillati</taxon>
        <taxon>Actinomycetota</taxon>
        <taxon>Actinomycetes</taxon>
        <taxon>Kitasatosporales</taxon>
        <taxon>Streptomycetaceae</taxon>
        <taxon>Streptomyces</taxon>
    </lineage>
</organism>
<accession>A0ABN0Z090</accession>
<evidence type="ECO:0000256" key="3">
    <source>
        <dbReference type="ARBA" id="ARBA00023180"/>
    </source>
</evidence>
<evidence type="ECO:0000256" key="2">
    <source>
        <dbReference type="ARBA" id="ARBA00022553"/>
    </source>
</evidence>
<protein>
    <submittedName>
        <fullName evidence="6">SMP-30/gluconolactonase/LRE family protein</fullName>
    </submittedName>
</protein>
<proteinExistence type="inferred from homology"/>
<evidence type="ECO:0000256" key="1">
    <source>
        <dbReference type="ARBA" id="ARBA00009191"/>
    </source>
</evidence>
<evidence type="ECO:0000313" key="7">
    <source>
        <dbReference type="Proteomes" id="UP001500879"/>
    </source>
</evidence>
<comment type="caution">
    <text evidence="6">The sequence shown here is derived from an EMBL/GenBank/DDBJ whole genome shotgun (WGS) entry which is preliminary data.</text>
</comment>
<dbReference type="InterPro" id="IPR011042">
    <property type="entry name" value="6-blade_b-propeller_TolB-like"/>
</dbReference>
<dbReference type="PANTHER" id="PTHR10426:SF88">
    <property type="entry name" value="ADIPOCYTE PLASMA MEMBRANE-ASSOCIATED PROTEIN HEMOMUCIN-RELATED"/>
    <property type="match status" value="1"/>
</dbReference>
<sequence>MHDKPAYDKPALRPVVWRPPPRPRRSRLRVGPVPMPPVGRLPLGGGTGPEDVRVDARGHVLTGVADGRILSLDPSGGGPRIVADTGGRPLGLCPLPDGGLLVCDAERGLLRVEPGSGRVRTVLREAGGRPLGLCSNVVAAPDGALYVTDASSRFPLRHWMADLLEHSGTGRLVRCEPGGGRAEVVLDGLHFANGVALAPDGSFLVVAETGAYRLRRLWLTGPRAGRHEVFADGLPGFPDNLSTSPGGLIWVALVAPRQPALDLLHRTHPALRRAVWSLPEALRPGPRATAWVMALDPSGHPVHDLQRPGREFRMVTGVCEHEGRLYLGSLVEGAVGVVGLPQG</sequence>
<dbReference type="Pfam" id="PF03088">
    <property type="entry name" value="Str_synth"/>
    <property type="match status" value="1"/>
</dbReference>
<gene>
    <name evidence="6" type="ORF">GCM10010357_52430</name>
</gene>
<dbReference type="Pfam" id="PF20067">
    <property type="entry name" value="SSL_N"/>
    <property type="match status" value="1"/>
</dbReference>
<evidence type="ECO:0000256" key="4">
    <source>
        <dbReference type="SAM" id="MobiDB-lite"/>
    </source>
</evidence>
<feature type="domain" description="Strictosidine synthase conserved region" evidence="5">
    <location>
        <begin position="140"/>
        <end position="221"/>
    </location>
</feature>
<evidence type="ECO:0000313" key="6">
    <source>
        <dbReference type="EMBL" id="GAA0424459.1"/>
    </source>
</evidence>
<feature type="compositionally biased region" description="Basic and acidic residues" evidence="4">
    <location>
        <begin position="1"/>
        <end position="11"/>
    </location>
</feature>
<dbReference type="InterPro" id="IPR018119">
    <property type="entry name" value="Strictosidine_synth_cons-reg"/>
</dbReference>
<comment type="similarity">
    <text evidence="1">Belongs to the strictosidine synthase family.</text>
</comment>
<evidence type="ECO:0000259" key="5">
    <source>
        <dbReference type="Pfam" id="PF03088"/>
    </source>
</evidence>
<dbReference type="PANTHER" id="PTHR10426">
    <property type="entry name" value="STRICTOSIDINE SYNTHASE-RELATED"/>
    <property type="match status" value="1"/>
</dbReference>
<dbReference type="Proteomes" id="UP001500879">
    <property type="component" value="Unassembled WGS sequence"/>
</dbReference>
<dbReference type="SUPFAM" id="SSF63829">
    <property type="entry name" value="Calcium-dependent phosphotriesterase"/>
    <property type="match status" value="1"/>
</dbReference>
<keyword evidence="7" id="KW-1185">Reference proteome</keyword>
<name>A0ABN0Z090_9ACTN</name>
<reference evidence="6 7" key="1">
    <citation type="journal article" date="2019" name="Int. J. Syst. Evol. Microbiol.">
        <title>The Global Catalogue of Microorganisms (GCM) 10K type strain sequencing project: providing services to taxonomists for standard genome sequencing and annotation.</title>
        <authorList>
            <consortium name="The Broad Institute Genomics Platform"/>
            <consortium name="The Broad Institute Genome Sequencing Center for Infectious Disease"/>
            <person name="Wu L."/>
            <person name="Ma J."/>
        </authorList>
    </citation>
    <scope>NUCLEOTIDE SEQUENCE [LARGE SCALE GENOMIC DNA]</scope>
    <source>
        <strain evidence="6 7">JCM 4788</strain>
    </source>
</reference>